<dbReference type="EMBL" id="JAGPXD010000004">
    <property type="protein sequence ID" value="KAH7358532.1"/>
    <property type="molecule type" value="Genomic_DNA"/>
</dbReference>
<proteinExistence type="predicted"/>
<evidence type="ECO:0000256" key="1">
    <source>
        <dbReference type="SAM" id="MobiDB-lite"/>
    </source>
</evidence>
<feature type="region of interest" description="Disordered" evidence="1">
    <location>
        <begin position="186"/>
        <end position="206"/>
    </location>
</feature>
<dbReference type="Proteomes" id="UP000813385">
    <property type="component" value="Unassembled WGS sequence"/>
</dbReference>
<dbReference type="OrthoDB" id="4789748at2759"/>
<feature type="compositionally biased region" description="Low complexity" evidence="1">
    <location>
        <begin position="67"/>
        <end position="101"/>
    </location>
</feature>
<sequence>MTAEHWKHHLKPSHSIIPLDLNDVLIPSFNSSLTLTTTASSASTVSLPPLGSSPRMRAPTKSHSRQPSHSSAPKTSSKSSSKSSSSKSSSSSTSSKKSSASLHPRTSTPPLETILPDFLSQQRCARCTAKIVHVYKPSSSKPQTAVVRWGAIPYFKPSGHPAEFVYHTSELLSDLRPDLVARWEEEQKRHRRESGGRQGSGSSTPEWVNERLRDSWVIEQLVYWVEFLDEWKSYREPSVFREELFAGQPPEVPCPECEYCGGRR</sequence>
<organism evidence="2 3">
    <name type="scientific">Plectosphaerella cucumerina</name>
    <dbReference type="NCBI Taxonomy" id="40658"/>
    <lineage>
        <taxon>Eukaryota</taxon>
        <taxon>Fungi</taxon>
        <taxon>Dikarya</taxon>
        <taxon>Ascomycota</taxon>
        <taxon>Pezizomycotina</taxon>
        <taxon>Sordariomycetes</taxon>
        <taxon>Hypocreomycetidae</taxon>
        <taxon>Glomerellales</taxon>
        <taxon>Plectosphaerellaceae</taxon>
        <taxon>Plectosphaerella</taxon>
    </lineage>
</organism>
<gene>
    <name evidence="2" type="ORF">B0T11DRAFT_330312</name>
</gene>
<keyword evidence="3" id="KW-1185">Reference proteome</keyword>
<name>A0A8K0TDF1_9PEZI</name>
<dbReference type="AlphaFoldDB" id="A0A8K0TDF1"/>
<evidence type="ECO:0000313" key="2">
    <source>
        <dbReference type="EMBL" id="KAH7358532.1"/>
    </source>
</evidence>
<reference evidence="2" key="1">
    <citation type="journal article" date="2021" name="Nat. Commun.">
        <title>Genetic determinants of endophytism in the Arabidopsis root mycobiome.</title>
        <authorList>
            <person name="Mesny F."/>
            <person name="Miyauchi S."/>
            <person name="Thiergart T."/>
            <person name="Pickel B."/>
            <person name="Atanasova L."/>
            <person name="Karlsson M."/>
            <person name="Huettel B."/>
            <person name="Barry K.W."/>
            <person name="Haridas S."/>
            <person name="Chen C."/>
            <person name="Bauer D."/>
            <person name="Andreopoulos W."/>
            <person name="Pangilinan J."/>
            <person name="LaButti K."/>
            <person name="Riley R."/>
            <person name="Lipzen A."/>
            <person name="Clum A."/>
            <person name="Drula E."/>
            <person name="Henrissat B."/>
            <person name="Kohler A."/>
            <person name="Grigoriev I.V."/>
            <person name="Martin F.M."/>
            <person name="Hacquard S."/>
        </authorList>
    </citation>
    <scope>NUCLEOTIDE SEQUENCE</scope>
    <source>
        <strain evidence="2">MPI-CAGE-AT-0016</strain>
    </source>
</reference>
<evidence type="ECO:0000313" key="3">
    <source>
        <dbReference type="Proteomes" id="UP000813385"/>
    </source>
</evidence>
<comment type="caution">
    <text evidence="2">The sequence shown here is derived from an EMBL/GenBank/DDBJ whole genome shotgun (WGS) entry which is preliminary data.</text>
</comment>
<protein>
    <submittedName>
        <fullName evidence="2">Uncharacterized protein</fullName>
    </submittedName>
</protein>
<feature type="region of interest" description="Disordered" evidence="1">
    <location>
        <begin position="38"/>
        <end position="114"/>
    </location>
</feature>
<accession>A0A8K0TDF1</accession>